<reference evidence="1" key="1">
    <citation type="submission" date="2019-08" db="EMBL/GenBank/DDBJ databases">
        <authorList>
            <person name="Kucharzyk K."/>
            <person name="Murdoch R.W."/>
            <person name="Higgins S."/>
            <person name="Loffler F."/>
        </authorList>
    </citation>
    <scope>NUCLEOTIDE SEQUENCE</scope>
</reference>
<dbReference type="EMBL" id="VSSQ01020517">
    <property type="protein sequence ID" value="MPM65440.1"/>
    <property type="molecule type" value="Genomic_DNA"/>
</dbReference>
<evidence type="ECO:0000313" key="1">
    <source>
        <dbReference type="EMBL" id="MPM65440.1"/>
    </source>
</evidence>
<protein>
    <submittedName>
        <fullName evidence="1">Uncharacterized protein</fullName>
    </submittedName>
</protein>
<proteinExistence type="predicted"/>
<gene>
    <name evidence="1" type="ORF">SDC9_112336</name>
</gene>
<comment type="caution">
    <text evidence="1">The sequence shown here is derived from an EMBL/GenBank/DDBJ whole genome shotgun (WGS) entry which is preliminary data.</text>
</comment>
<sequence>MMSPIDNLFSWRKDRFILRKAGVKIGHKSVDLGQRFVHLKYGFFVF</sequence>
<organism evidence="1">
    <name type="scientific">bioreactor metagenome</name>
    <dbReference type="NCBI Taxonomy" id="1076179"/>
    <lineage>
        <taxon>unclassified sequences</taxon>
        <taxon>metagenomes</taxon>
        <taxon>ecological metagenomes</taxon>
    </lineage>
</organism>
<dbReference type="AlphaFoldDB" id="A0A645BIZ5"/>
<name>A0A645BIZ5_9ZZZZ</name>
<accession>A0A645BIZ5</accession>